<comment type="caution">
    <text evidence="3">The sequence shown here is derived from an EMBL/GenBank/DDBJ whole genome shotgun (WGS) entry which is preliminary data.</text>
</comment>
<dbReference type="GO" id="GO:0016289">
    <property type="term" value="F:acyl-CoA hydrolase activity"/>
    <property type="evidence" value="ECO:0007669"/>
    <property type="project" value="UniProtKB-ARBA"/>
</dbReference>
<proteinExistence type="predicted"/>
<dbReference type="Pfam" id="PF03061">
    <property type="entry name" value="4HBT"/>
    <property type="match status" value="1"/>
</dbReference>
<evidence type="ECO:0000259" key="2">
    <source>
        <dbReference type="Pfam" id="PF03061"/>
    </source>
</evidence>
<dbReference type="AlphaFoldDB" id="A0A934N904"/>
<evidence type="ECO:0000313" key="4">
    <source>
        <dbReference type="Proteomes" id="UP000612893"/>
    </source>
</evidence>
<dbReference type="SUPFAM" id="SSF54637">
    <property type="entry name" value="Thioesterase/thiol ester dehydrase-isomerase"/>
    <property type="match status" value="1"/>
</dbReference>
<accession>A0A934N904</accession>
<dbReference type="InterPro" id="IPR029069">
    <property type="entry name" value="HotDog_dom_sf"/>
</dbReference>
<dbReference type="PANTHER" id="PTHR43240">
    <property type="entry name" value="1,4-DIHYDROXY-2-NAPHTHOYL-COA THIOESTERASE 1"/>
    <property type="match status" value="1"/>
</dbReference>
<keyword evidence="1" id="KW-0378">Hydrolase</keyword>
<sequence length="139" mass="14678">MPDPVNGDEARALVASMPFARMVGVEAISARPGEVRGRLSWRHETCTTGEVMHGGALMTLADSLGAVCAVLNLPPGAWTGTIESKTNFFRAVRGGFAEGVSRPLHVGRTTIVVQTDLFDADGRRVAQVTQTQAVLSSSV</sequence>
<dbReference type="Gene3D" id="3.10.129.10">
    <property type="entry name" value="Hotdog Thioesterase"/>
    <property type="match status" value="1"/>
</dbReference>
<dbReference type="Proteomes" id="UP000612893">
    <property type="component" value="Unassembled WGS sequence"/>
</dbReference>
<dbReference type="NCBIfam" id="TIGR00369">
    <property type="entry name" value="unchar_dom_1"/>
    <property type="match status" value="1"/>
</dbReference>
<organism evidence="3 4">
    <name type="scientific">Candidatus Nephthysia bennettiae</name>
    <dbReference type="NCBI Taxonomy" id="3127016"/>
    <lineage>
        <taxon>Bacteria</taxon>
        <taxon>Bacillati</taxon>
        <taxon>Candidatus Dormiibacterota</taxon>
        <taxon>Candidatus Dormibacteria</taxon>
        <taxon>Candidatus Dormibacterales</taxon>
        <taxon>Candidatus Dormibacteraceae</taxon>
        <taxon>Candidatus Nephthysia</taxon>
    </lineage>
</organism>
<gene>
    <name evidence="3" type="ORF">JF922_08755</name>
</gene>
<feature type="domain" description="Thioesterase" evidence="2">
    <location>
        <begin position="51"/>
        <end position="125"/>
    </location>
</feature>
<evidence type="ECO:0000313" key="3">
    <source>
        <dbReference type="EMBL" id="MBJ7598159.1"/>
    </source>
</evidence>
<dbReference type="RefSeq" id="WP_338200940.1">
    <property type="nucleotide sequence ID" value="NZ_JAEKNR010000097.1"/>
</dbReference>
<protein>
    <submittedName>
        <fullName evidence="3">PaaI family thioesterase</fullName>
    </submittedName>
</protein>
<dbReference type="PANTHER" id="PTHR43240:SF8">
    <property type="entry name" value="PHENYLACETIC ACID DEGRADATION-RELATED PROTEIN"/>
    <property type="match status" value="1"/>
</dbReference>
<dbReference type="EMBL" id="JAEKNR010000097">
    <property type="protein sequence ID" value="MBJ7598159.1"/>
    <property type="molecule type" value="Genomic_DNA"/>
</dbReference>
<dbReference type="InterPro" id="IPR006683">
    <property type="entry name" value="Thioestr_dom"/>
</dbReference>
<dbReference type="CDD" id="cd03443">
    <property type="entry name" value="PaaI_thioesterase"/>
    <property type="match status" value="1"/>
</dbReference>
<name>A0A934N904_9BACT</name>
<dbReference type="InterPro" id="IPR003736">
    <property type="entry name" value="PAAI_dom"/>
</dbReference>
<reference evidence="3" key="1">
    <citation type="submission" date="2020-10" db="EMBL/GenBank/DDBJ databases">
        <title>Ca. Dormibacterota MAGs.</title>
        <authorList>
            <person name="Montgomery K."/>
        </authorList>
    </citation>
    <scope>NUCLEOTIDE SEQUENCE [LARGE SCALE GENOMIC DNA]</scope>
    <source>
        <strain evidence="3">SC8812_S17_10</strain>
    </source>
</reference>
<keyword evidence="4" id="KW-1185">Reference proteome</keyword>
<evidence type="ECO:0000256" key="1">
    <source>
        <dbReference type="ARBA" id="ARBA00022801"/>
    </source>
</evidence>